<dbReference type="RefSeq" id="WP_086679545.1">
    <property type="nucleotide sequence ID" value="NZ_FNUJ01000001.1"/>
</dbReference>
<gene>
    <name evidence="2" type="ORF">SAMN05421837_101557</name>
</gene>
<dbReference type="Proteomes" id="UP000198878">
    <property type="component" value="Unassembled WGS sequence"/>
</dbReference>
<feature type="compositionally biased region" description="Basic and acidic residues" evidence="1">
    <location>
        <begin position="184"/>
        <end position="195"/>
    </location>
</feature>
<name>A0A1H5Q409_9PSEU</name>
<protein>
    <submittedName>
        <fullName evidence="2">Uncharacterized protein</fullName>
    </submittedName>
</protein>
<feature type="region of interest" description="Disordered" evidence="1">
    <location>
        <begin position="146"/>
        <end position="227"/>
    </location>
</feature>
<dbReference type="AlphaFoldDB" id="A0A1H5Q409"/>
<accession>A0A1H5Q409</accession>
<sequence length="227" mass="23164">MATNDRPARLALTAAVLALLLGGAGVLVQHRFSATASPGGTVAGIEAAGSRVSVRPAPEPAVATPLTRRFGGGADLAFDGAQPVRVRIPVPAAPPAGFAPVVIGGRTLVPAVYDAASRSIVAELGRPGPFWGGLLDFAALGREVRPAPVSRPGCAGRSAGSDGVVVASASPARRHRRPLRERRRWASERHLDVERPGAVPDHSAAGLAGTGRPDGHRRPTGRSAAEP</sequence>
<evidence type="ECO:0000256" key="1">
    <source>
        <dbReference type="SAM" id="MobiDB-lite"/>
    </source>
</evidence>
<organism evidence="2 3">
    <name type="scientific">Amycolatopsis pretoriensis</name>
    <dbReference type="NCBI Taxonomy" id="218821"/>
    <lineage>
        <taxon>Bacteria</taxon>
        <taxon>Bacillati</taxon>
        <taxon>Actinomycetota</taxon>
        <taxon>Actinomycetes</taxon>
        <taxon>Pseudonocardiales</taxon>
        <taxon>Pseudonocardiaceae</taxon>
        <taxon>Amycolatopsis</taxon>
    </lineage>
</organism>
<dbReference type="STRING" id="218821.SAMN05421837_101557"/>
<keyword evidence="3" id="KW-1185">Reference proteome</keyword>
<evidence type="ECO:0000313" key="3">
    <source>
        <dbReference type="Proteomes" id="UP000198878"/>
    </source>
</evidence>
<dbReference type="EMBL" id="FNUJ01000001">
    <property type="protein sequence ID" value="SEF20816.1"/>
    <property type="molecule type" value="Genomic_DNA"/>
</dbReference>
<reference evidence="3" key="1">
    <citation type="submission" date="2016-10" db="EMBL/GenBank/DDBJ databases">
        <authorList>
            <person name="Varghese N."/>
            <person name="Submissions S."/>
        </authorList>
    </citation>
    <scope>NUCLEOTIDE SEQUENCE [LARGE SCALE GENOMIC DNA]</scope>
    <source>
        <strain evidence="3">DSM 44654</strain>
    </source>
</reference>
<evidence type="ECO:0000313" key="2">
    <source>
        <dbReference type="EMBL" id="SEF20816.1"/>
    </source>
</evidence>
<proteinExistence type="predicted"/>
<feature type="compositionally biased region" description="Basic residues" evidence="1">
    <location>
        <begin position="172"/>
        <end position="183"/>
    </location>
</feature>